<dbReference type="Pfam" id="PF00326">
    <property type="entry name" value="Peptidase_S9"/>
    <property type="match status" value="1"/>
</dbReference>
<gene>
    <name evidence="3" type="ORF">LV89_04883</name>
</gene>
<dbReference type="Proteomes" id="UP000245489">
    <property type="component" value="Unassembled WGS sequence"/>
</dbReference>
<evidence type="ECO:0000259" key="1">
    <source>
        <dbReference type="Pfam" id="PF00326"/>
    </source>
</evidence>
<dbReference type="SUPFAM" id="SSF53474">
    <property type="entry name" value="alpha/beta-Hydrolases"/>
    <property type="match status" value="1"/>
</dbReference>
<sequence length="542" mass="61468">MNKLALFIFINLSLVIKLYAQKPIAWDNTTESTWNTSFGQVEIPSSLDGKVQKAYLYASRSKSPKPLIISLHTWSGDYTQKDPLTDEILARDWNYIHPDFRGANKTSEAGGSKFVISDIEDAIQYALKHTNASPEDVHIIGVSGGGFATLSAYMNIRYPVKSFSAWAPITDLEAWYWESLGRQQKYAKDIVKIVSQDSTFNKKEAWLRSPLHQSFPKKLRENAQLYIYEGIHDGYTGSVPITHSMNMYNYLVGALKFGIQEFAMVNNWQNTDSSFVSSSEIIDLVTKRTNPNRDNNNLLFGRDIHLSKKYQNIKLTIFEGGHEQIPQALALIPYKNEHLENYNILTLGDSNGFNKDGWVEQLKKILPNALITNISKSGRTIGFDNNGKKELNALANIDMFLDEASEKISKKHYDFIVVCIGTNDTKSEYANRQQEVIDNFKQLFQKLKAHSLYKNHKPRIIYMTPPPIRTQQIEAKYQGGNDRIAQLIPSFSKLASSMGVEVVDIYHPLLKVLDYYAKDGVHMAAAGQEIIASLLVEKMNEK</sequence>
<dbReference type="Gene3D" id="3.40.50.1820">
    <property type="entry name" value="alpha/beta hydrolase"/>
    <property type="match status" value="1"/>
</dbReference>
<accession>A0A316DEI6</accession>
<dbReference type="PANTHER" id="PTHR30383">
    <property type="entry name" value="THIOESTERASE 1/PROTEASE 1/LYSOPHOSPHOLIPASE L1"/>
    <property type="match status" value="1"/>
</dbReference>
<dbReference type="Gene3D" id="3.40.50.1110">
    <property type="entry name" value="SGNH hydrolase"/>
    <property type="match status" value="1"/>
</dbReference>
<dbReference type="SUPFAM" id="SSF52266">
    <property type="entry name" value="SGNH hydrolase"/>
    <property type="match status" value="1"/>
</dbReference>
<dbReference type="GO" id="GO:0008236">
    <property type="term" value="F:serine-type peptidase activity"/>
    <property type="evidence" value="ECO:0007669"/>
    <property type="project" value="InterPro"/>
</dbReference>
<evidence type="ECO:0000259" key="2">
    <source>
        <dbReference type="Pfam" id="PF13472"/>
    </source>
</evidence>
<keyword evidence="4" id="KW-1185">Reference proteome</keyword>
<proteinExistence type="predicted"/>
<dbReference type="InterPro" id="IPR001375">
    <property type="entry name" value="Peptidase_S9_cat"/>
</dbReference>
<dbReference type="EMBL" id="QGGO01000050">
    <property type="protein sequence ID" value="PWK16621.1"/>
    <property type="molecule type" value="Genomic_DNA"/>
</dbReference>
<organism evidence="3 4">
    <name type="scientific">Arcicella aurantiaca</name>
    <dbReference type="NCBI Taxonomy" id="591202"/>
    <lineage>
        <taxon>Bacteria</taxon>
        <taxon>Pseudomonadati</taxon>
        <taxon>Bacteroidota</taxon>
        <taxon>Cytophagia</taxon>
        <taxon>Cytophagales</taxon>
        <taxon>Flectobacillaceae</taxon>
        <taxon>Arcicella</taxon>
    </lineage>
</organism>
<dbReference type="InterPro" id="IPR036514">
    <property type="entry name" value="SGNH_hydro_sf"/>
</dbReference>
<dbReference type="AlphaFoldDB" id="A0A316DEI6"/>
<dbReference type="Pfam" id="PF13472">
    <property type="entry name" value="Lipase_GDSL_2"/>
    <property type="match status" value="1"/>
</dbReference>
<dbReference type="GO" id="GO:0016788">
    <property type="term" value="F:hydrolase activity, acting on ester bonds"/>
    <property type="evidence" value="ECO:0007669"/>
    <property type="project" value="UniProtKB-ARBA"/>
</dbReference>
<dbReference type="InterPro" id="IPR051532">
    <property type="entry name" value="Ester_Hydrolysis_Enzymes"/>
</dbReference>
<dbReference type="GO" id="GO:0006508">
    <property type="term" value="P:proteolysis"/>
    <property type="evidence" value="ECO:0007669"/>
    <property type="project" value="InterPro"/>
</dbReference>
<evidence type="ECO:0000313" key="3">
    <source>
        <dbReference type="EMBL" id="PWK16621.1"/>
    </source>
</evidence>
<dbReference type="OrthoDB" id="1092902at2"/>
<reference evidence="3 4" key="1">
    <citation type="submission" date="2018-05" db="EMBL/GenBank/DDBJ databases">
        <title>Genomic Encyclopedia of Archaeal and Bacterial Type Strains, Phase II (KMG-II): from individual species to whole genera.</title>
        <authorList>
            <person name="Goeker M."/>
        </authorList>
    </citation>
    <scope>NUCLEOTIDE SEQUENCE [LARGE SCALE GENOMIC DNA]</scope>
    <source>
        <strain evidence="3 4">DSM 22214</strain>
    </source>
</reference>
<dbReference type="InterPro" id="IPR013830">
    <property type="entry name" value="SGNH_hydro"/>
</dbReference>
<dbReference type="InterPro" id="IPR029058">
    <property type="entry name" value="AB_hydrolase_fold"/>
</dbReference>
<dbReference type="PANTHER" id="PTHR30383:SF29">
    <property type="entry name" value="SGNH HYDROLASE-TYPE ESTERASE DOMAIN-CONTAINING PROTEIN"/>
    <property type="match status" value="1"/>
</dbReference>
<name>A0A316DEI6_9BACT</name>
<evidence type="ECO:0000313" key="4">
    <source>
        <dbReference type="Proteomes" id="UP000245489"/>
    </source>
</evidence>
<feature type="domain" description="Peptidase S9 prolyl oligopeptidase catalytic" evidence="1">
    <location>
        <begin position="116"/>
        <end position="256"/>
    </location>
</feature>
<feature type="domain" description="SGNH hydrolase-type esterase" evidence="2">
    <location>
        <begin position="351"/>
        <end position="530"/>
    </location>
</feature>
<comment type="caution">
    <text evidence="3">The sequence shown here is derived from an EMBL/GenBank/DDBJ whole genome shotgun (WGS) entry which is preliminary data.</text>
</comment>
<dbReference type="RefSeq" id="WP_109745577.1">
    <property type="nucleotide sequence ID" value="NZ_QGGO01000050.1"/>
</dbReference>
<protein>
    <submittedName>
        <fullName evidence="3">Lysophospholipase L1-like esterase</fullName>
    </submittedName>
</protein>